<gene>
    <name evidence="2" type="ORF">M441DRAFT_211010</name>
</gene>
<dbReference type="EMBL" id="KZ679256">
    <property type="protein sequence ID" value="PTB46210.1"/>
    <property type="molecule type" value="Genomic_DNA"/>
</dbReference>
<feature type="compositionally biased region" description="Low complexity" evidence="1">
    <location>
        <begin position="11"/>
        <end position="20"/>
    </location>
</feature>
<sequence length="72" mass="8299">MESDEHRCRDSSTFSSSGGKKFVHQRGVSRFDYIRRLFKINKKTASCSAKHCVILPMNAAPEMIFVMGRRLF</sequence>
<feature type="compositionally biased region" description="Basic and acidic residues" evidence="1">
    <location>
        <begin position="1"/>
        <end position="10"/>
    </location>
</feature>
<dbReference type="OrthoDB" id="10610749at2759"/>
<proteinExistence type="predicted"/>
<dbReference type="Proteomes" id="UP000240493">
    <property type="component" value="Unassembled WGS sequence"/>
</dbReference>
<organism evidence="2 3">
    <name type="scientific">Trichoderma asperellum (strain ATCC 204424 / CBS 433.97 / NBRC 101777)</name>
    <dbReference type="NCBI Taxonomy" id="1042311"/>
    <lineage>
        <taxon>Eukaryota</taxon>
        <taxon>Fungi</taxon>
        <taxon>Dikarya</taxon>
        <taxon>Ascomycota</taxon>
        <taxon>Pezizomycotina</taxon>
        <taxon>Sordariomycetes</taxon>
        <taxon>Hypocreomycetidae</taxon>
        <taxon>Hypocreales</taxon>
        <taxon>Hypocreaceae</taxon>
        <taxon>Trichoderma</taxon>
    </lineage>
</organism>
<accession>A0A2T3ZN40</accession>
<evidence type="ECO:0000313" key="2">
    <source>
        <dbReference type="EMBL" id="PTB46210.1"/>
    </source>
</evidence>
<dbReference type="AlphaFoldDB" id="A0A2T3ZN40"/>
<evidence type="ECO:0000313" key="3">
    <source>
        <dbReference type="Proteomes" id="UP000240493"/>
    </source>
</evidence>
<feature type="region of interest" description="Disordered" evidence="1">
    <location>
        <begin position="1"/>
        <end position="22"/>
    </location>
</feature>
<name>A0A2T3ZN40_TRIA4</name>
<protein>
    <submittedName>
        <fullName evidence="2">Uncharacterized protein</fullName>
    </submittedName>
</protein>
<reference evidence="2 3" key="1">
    <citation type="submission" date="2016-07" db="EMBL/GenBank/DDBJ databases">
        <title>Multiple horizontal gene transfer events from other fungi enriched the ability of initially mycotrophic Trichoderma (Ascomycota) to feed on dead plant biomass.</title>
        <authorList>
            <consortium name="DOE Joint Genome Institute"/>
            <person name="Aerts A."/>
            <person name="Atanasova L."/>
            <person name="Chenthamara K."/>
            <person name="Zhang J."/>
            <person name="Grujic M."/>
            <person name="Henrissat B."/>
            <person name="Kuo A."/>
            <person name="Salamov A."/>
            <person name="Lipzen A."/>
            <person name="Labutti K."/>
            <person name="Barry K."/>
            <person name="Miao Y."/>
            <person name="Rahimi M.J."/>
            <person name="Shen Q."/>
            <person name="Grigoriev I.V."/>
            <person name="Kubicek C.P."/>
            <person name="Druzhinina I.S."/>
        </authorList>
    </citation>
    <scope>NUCLEOTIDE SEQUENCE [LARGE SCALE GENOMIC DNA]</scope>
    <source>
        <strain evidence="2 3">CBS 433.97</strain>
    </source>
</reference>
<keyword evidence="3" id="KW-1185">Reference proteome</keyword>
<evidence type="ECO:0000256" key="1">
    <source>
        <dbReference type="SAM" id="MobiDB-lite"/>
    </source>
</evidence>